<dbReference type="Pfam" id="PF13639">
    <property type="entry name" value="zf-RING_2"/>
    <property type="match status" value="1"/>
</dbReference>
<keyword evidence="10" id="KW-1185">Reference proteome</keyword>
<evidence type="ECO:0000256" key="1">
    <source>
        <dbReference type="ARBA" id="ARBA00000900"/>
    </source>
</evidence>
<dbReference type="AlphaFoldDB" id="A0A6A5XFG2"/>
<dbReference type="PANTHER" id="PTHR46077">
    <property type="entry name" value="E3 UBIQUITIN-PROTEIN LIGASE TOPORS"/>
    <property type="match status" value="1"/>
</dbReference>
<dbReference type="GO" id="GO:0000209">
    <property type="term" value="P:protein polyubiquitination"/>
    <property type="evidence" value="ECO:0007669"/>
    <property type="project" value="TreeGrafter"/>
</dbReference>
<feature type="non-terminal residue" evidence="9">
    <location>
        <position position="265"/>
    </location>
</feature>
<dbReference type="Proteomes" id="UP000799778">
    <property type="component" value="Unassembled WGS sequence"/>
</dbReference>
<dbReference type="InterPro" id="IPR013083">
    <property type="entry name" value="Znf_RING/FYVE/PHD"/>
</dbReference>
<dbReference type="OrthoDB" id="21204at2759"/>
<feature type="compositionally biased region" description="Low complexity" evidence="7">
    <location>
        <begin position="83"/>
        <end position="93"/>
    </location>
</feature>
<evidence type="ECO:0000256" key="3">
    <source>
        <dbReference type="ARBA" id="ARBA00022679"/>
    </source>
</evidence>
<proteinExistence type="predicted"/>
<feature type="region of interest" description="Disordered" evidence="7">
    <location>
        <begin position="70"/>
        <end position="112"/>
    </location>
</feature>
<gene>
    <name evidence="9" type="ORF">BU24DRAFT_322426</name>
</gene>
<dbReference type="GO" id="GO:0006513">
    <property type="term" value="P:protein monoubiquitination"/>
    <property type="evidence" value="ECO:0007669"/>
    <property type="project" value="TreeGrafter"/>
</dbReference>
<keyword evidence="3" id="KW-0808">Transferase</keyword>
<dbReference type="Gene3D" id="3.30.40.10">
    <property type="entry name" value="Zinc/RING finger domain, C3HC4 (zinc finger)"/>
    <property type="match status" value="1"/>
</dbReference>
<comment type="catalytic activity">
    <reaction evidence="1">
        <text>S-ubiquitinyl-[E2 ubiquitin-conjugating enzyme]-L-cysteine + [acceptor protein]-L-lysine = [E2 ubiquitin-conjugating enzyme]-L-cysteine + N(6)-ubiquitinyl-[acceptor protein]-L-lysine.</text>
        <dbReference type="EC" id="2.3.2.27"/>
    </reaction>
</comment>
<sequence>SSKVTPHDDCVICLSNITERAQTRPCNHTAFDFICLVSWLQERSNCPLCKAEVTTVEYDRKSDKDFKIFHVKRTHSSKPAPPAAASSRSNNTSRPPPPRRPRPPRPYTRPSPSLALLRRRHVYRENLYSAYVGANRISAHSNWTPESFSSSPDLQSRARMFIRRELRVFSFLYNDADGSTANAPTTSSNAEWLLSYIVSILKTVDIKASDGHAEDLLSEFIGRESARLFLHELNAWLRSPYTKLEDWDSHVQYQERLPDYFDADG</sequence>
<evidence type="ECO:0000256" key="4">
    <source>
        <dbReference type="ARBA" id="ARBA00023015"/>
    </source>
</evidence>
<evidence type="ECO:0000256" key="7">
    <source>
        <dbReference type="SAM" id="MobiDB-lite"/>
    </source>
</evidence>
<evidence type="ECO:0000259" key="8">
    <source>
        <dbReference type="PROSITE" id="PS50089"/>
    </source>
</evidence>
<dbReference type="SMART" id="SM00184">
    <property type="entry name" value="RING"/>
    <property type="match status" value="1"/>
</dbReference>
<dbReference type="InterPro" id="IPR001841">
    <property type="entry name" value="Znf_RING"/>
</dbReference>
<dbReference type="PROSITE" id="PS50089">
    <property type="entry name" value="ZF_RING_2"/>
    <property type="match status" value="1"/>
</dbReference>
<evidence type="ECO:0000256" key="2">
    <source>
        <dbReference type="ARBA" id="ARBA00012483"/>
    </source>
</evidence>
<feature type="domain" description="RING-type" evidence="8">
    <location>
        <begin position="10"/>
        <end position="50"/>
    </location>
</feature>
<keyword evidence="6" id="KW-0863">Zinc-finger</keyword>
<dbReference type="SUPFAM" id="SSF57850">
    <property type="entry name" value="RING/U-box"/>
    <property type="match status" value="1"/>
</dbReference>
<dbReference type="EMBL" id="ML978074">
    <property type="protein sequence ID" value="KAF2011683.1"/>
    <property type="molecule type" value="Genomic_DNA"/>
</dbReference>
<dbReference type="GeneID" id="54280339"/>
<accession>A0A6A5XFG2</accession>
<keyword evidence="5" id="KW-0804">Transcription</keyword>
<evidence type="ECO:0000256" key="5">
    <source>
        <dbReference type="ARBA" id="ARBA00023163"/>
    </source>
</evidence>
<protein>
    <recommendedName>
        <fullName evidence="2">RING-type E3 ubiquitin transferase</fullName>
        <ecNumber evidence="2">2.3.2.27</ecNumber>
    </recommendedName>
</protein>
<name>A0A6A5XFG2_9PLEO</name>
<dbReference type="RefSeq" id="XP_033380022.1">
    <property type="nucleotide sequence ID" value="XM_033522942.1"/>
</dbReference>
<feature type="non-terminal residue" evidence="9">
    <location>
        <position position="1"/>
    </location>
</feature>
<dbReference type="GO" id="GO:0061630">
    <property type="term" value="F:ubiquitin protein ligase activity"/>
    <property type="evidence" value="ECO:0007669"/>
    <property type="project" value="UniProtKB-EC"/>
</dbReference>
<keyword evidence="6" id="KW-0479">Metal-binding</keyword>
<evidence type="ECO:0000313" key="10">
    <source>
        <dbReference type="Proteomes" id="UP000799778"/>
    </source>
</evidence>
<evidence type="ECO:0000313" key="9">
    <source>
        <dbReference type="EMBL" id="KAF2011683.1"/>
    </source>
</evidence>
<dbReference type="GO" id="GO:0008270">
    <property type="term" value="F:zinc ion binding"/>
    <property type="evidence" value="ECO:0007669"/>
    <property type="project" value="UniProtKB-KW"/>
</dbReference>
<evidence type="ECO:0000256" key="6">
    <source>
        <dbReference type="PROSITE-ProRule" id="PRU00175"/>
    </source>
</evidence>
<organism evidence="9 10">
    <name type="scientific">Aaosphaeria arxii CBS 175.79</name>
    <dbReference type="NCBI Taxonomy" id="1450172"/>
    <lineage>
        <taxon>Eukaryota</taxon>
        <taxon>Fungi</taxon>
        <taxon>Dikarya</taxon>
        <taxon>Ascomycota</taxon>
        <taxon>Pezizomycotina</taxon>
        <taxon>Dothideomycetes</taxon>
        <taxon>Pleosporomycetidae</taxon>
        <taxon>Pleosporales</taxon>
        <taxon>Pleosporales incertae sedis</taxon>
        <taxon>Aaosphaeria</taxon>
    </lineage>
</organism>
<dbReference type="PANTHER" id="PTHR46077:SF1">
    <property type="entry name" value="TOP1 BINDING ARGININE_SERINE RICH PROTEIN, E3 UBIQUITIN LIGASE"/>
    <property type="match status" value="1"/>
</dbReference>
<keyword evidence="4" id="KW-0805">Transcription regulation</keyword>
<keyword evidence="6" id="KW-0862">Zinc</keyword>
<dbReference type="EC" id="2.3.2.27" evidence="2"/>
<reference evidence="9" key="1">
    <citation type="journal article" date="2020" name="Stud. Mycol.">
        <title>101 Dothideomycetes genomes: a test case for predicting lifestyles and emergence of pathogens.</title>
        <authorList>
            <person name="Haridas S."/>
            <person name="Albert R."/>
            <person name="Binder M."/>
            <person name="Bloem J."/>
            <person name="Labutti K."/>
            <person name="Salamov A."/>
            <person name="Andreopoulos B."/>
            <person name="Baker S."/>
            <person name="Barry K."/>
            <person name="Bills G."/>
            <person name="Bluhm B."/>
            <person name="Cannon C."/>
            <person name="Castanera R."/>
            <person name="Culley D."/>
            <person name="Daum C."/>
            <person name="Ezra D."/>
            <person name="Gonzalez J."/>
            <person name="Henrissat B."/>
            <person name="Kuo A."/>
            <person name="Liang C."/>
            <person name="Lipzen A."/>
            <person name="Lutzoni F."/>
            <person name="Magnuson J."/>
            <person name="Mondo S."/>
            <person name="Nolan M."/>
            <person name="Ohm R."/>
            <person name="Pangilinan J."/>
            <person name="Park H.-J."/>
            <person name="Ramirez L."/>
            <person name="Alfaro M."/>
            <person name="Sun H."/>
            <person name="Tritt A."/>
            <person name="Yoshinaga Y."/>
            <person name="Zwiers L.-H."/>
            <person name="Turgeon B."/>
            <person name="Goodwin S."/>
            <person name="Spatafora J."/>
            <person name="Crous P."/>
            <person name="Grigoriev I."/>
        </authorList>
    </citation>
    <scope>NUCLEOTIDE SEQUENCE</scope>
    <source>
        <strain evidence="9">CBS 175.79</strain>
    </source>
</reference>